<dbReference type="PANTHER" id="PTHR36837">
    <property type="entry name" value="POLY(3-HYDROXYALKANOATE) POLYMERASE SUBUNIT PHAC"/>
    <property type="match status" value="1"/>
</dbReference>
<reference evidence="2 3" key="1">
    <citation type="submission" date="2017-06" db="EMBL/GenBank/DDBJ databases">
        <title>Herbaspirillum phytohormonus sp. nov., isolated from the root nodule of Robinia pseudoacacia in lead-zinc mine.</title>
        <authorList>
            <person name="Fan M."/>
            <person name="Lin Y."/>
        </authorList>
    </citation>
    <scope>NUCLEOTIDE SEQUENCE [LARGE SCALE GENOMIC DNA]</scope>
    <source>
        <strain evidence="2 3">HZ10</strain>
    </source>
</reference>
<dbReference type="InterPro" id="IPR029058">
    <property type="entry name" value="AB_hydrolase_fold"/>
</dbReference>
<feature type="region of interest" description="Disordered" evidence="1">
    <location>
        <begin position="1"/>
        <end position="22"/>
    </location>
</feature>
<name>A0A2D0B6K8_9BURK</name>
<feature type="compositionally biased region" description="Basic and acidic residues" evidence="1">
    <location>
        <begin position="1"/>
        <end position="16"/>
    </location>
</feature>
<evidence type="ECO:0000313" key="3">
    <source>
        <dbReference type="Proteomes" id="UP000197596"/>
    </source>
</evidence>
<evidence type="ECO:0000256" key="1">
    <source>
        <dbReference type="SAM" id="MobiDB-lite"/>
    </source>
</evidence>
<dbReference type="Pfam" id="PF11339">
    <property type="entry name" value="DUF3141"/>
    <property type="match status" value="1"/>
</dbReference>
<evidence type="ECO:0000313" key="2">
    <source>
        <dbReference type="EMBL" id="OWY29935.1"/>
    </source>
</evidence>
<organism evidence="2 3">
    <name type="scientific">Herbaspirillum robiniae</name>
    <dbReference type="NCBI Taxonomy" id="2014887"/>
    <lineage>
        <taxon>Bacteria</taxon>
        <taxon>Pseudomonadati</taxon>
        <taxon>Pseudomonadota</taxon>
        <taxon>Betaproteobacteria</taxon>
        <taxon>Burkholderiales</taxon>
        <taxon>Oxalobacteraceae</taxon>
        <taxon>Herbaspirillum</taxon>
    </lineage>
</organism>
<dbReference type="PANTHER" id="PTHR36837:SF2">
    <property type="entry name" value="POLY(3-HYDROXYALKANOATE) POLYMERASE SUBUNIT PHAC"/>
    <property type="match status" value="1"/>
</dbReference>
<gene>
    <name evidence="2" type="ORF">CEJ42_08790</name>
</gene>
<dbReference type="SUPFAM" id="SSF53474">
    <property type="entry name" value="alpha/beta-Hydrolases"/>
    <property type="match status" value="1"/>
</dbReference>
<feature type="region of interest" description="Disordered" evidence="1">
    <location>
        <begin position="755"/>
        <end position="840"/>
    </location>
</feature>
<dbReference type="Proteomes" id="UP000197596">
    <property type="component" value="Unassembled WGS sequence"/>
</dbReference>
<feature type="compositionally biased region" description="Low complexity" evidence="1">
    <location>
        <begin position="796"/>
        <end position="832"/>
    </location>
</feature>
<accession>A0A2D0B6K8</accession>
<dbReference type="Gene3D" id="3.40.50.1820">
    <property type="entry name" value="alpha/beta hydrolase"/>
    <property type="match status" value="1"/>
</dbReference>
<dbReference type="InterPro" id="IPR024501">
    <property type="entry name" value="DUF3141"/>
</dbReference>
<comment type="caution">
    <text evidence="2">The sequence shown here is derived from an EMBL/GenBank/DDBJ whole genome shotgun (WGS) entry which is preliminary data.</text>
</comment>
<sequence>MASRKKPADHVAEHAAEAATAQQAGAGWGDVNAYLTDSMQRTFLFLDTLLDRGNDYLEHLEQGTPPLLKFDHELVVDGHDLPQPCNYALLRLQPPPGLPVDPQARPVVVVDPRAGHGPGIGGFKFDSEVGMAMKAGHTVYFVTFRPEPEDGQTLTSVMDAEASFLEEVIRRHPQCKAKPVVIGNCQAGWAMMTLDAVRPELFGPLMMVGAPASYWAGSSTLNPMRYSGATLGGTWLASLAADLGADRFDGAYLVENFEKLNPANTFWNKYYNLWSSVDTEAPRFLEFERWWGGFFRMTGAEIESITENLFVGNKLARGELMVKGAPVNLRDITSPIVVFASWGDNITPPPQALNWIIDAWGDERAIAAAGRTIIYVLHESVGHLGIFVGGSVALKEHDQLVSSLDVIESLPPGLYEMKLERKDGKETQRWDELEPGDYTVHYEHRTMEDIRRINPEGREEESVFSTISQWSEINSRLYKTWLRPWVRMAATPATAGALMQFNAMRMQRKLFSDNHPAAAFIRQQAADARAKRVQLPQDHPLKQFEQRMAQRITDELNAYRDQRDARTVKMTRQFFGANGLGAWLPPREPDAEVAQRRALQELGEYRDAVLESIDEGGFAEAVCRIVIAGMVSIGAFERRSLRLARLLAQLPNMHASVSPQTNWVQLLKDQARITAVAPVEALNALEQMLPDTATRERALALAAAVMMIEPTLANPRSEIIEFLIGTLGVDPDKVIALARRLTAAIGEQSDEISLPASGSRAAKPVRKTTAKSAPVKKAEMKPAPAKKVPVKKAPVKKAVTATAATAKTKATPNAPGKTAATRKAPSKAPARTPAKKARGA</sequence>
<dbReference type="AlphaFoldDB" id="A0A2D0B6K8"/>
<dbReference type="EMBL" id="NJGU01000004">
    <property type="protein sequence ID" value="OWY29935.1"/>
    <property type="molecule type" value="Genomic_DNA"/>
</dbReference>
<protein>
    <submittedName>
        <fullName evidence="2">Poly(3-hydroxyalkanoate) synthetase</fullName>
    </submittedName>
</protein>
<proteinExistence type="predicted"/>
<dbReference type="RefSeq" id="WP_088750667.1">
    <property type="nucleotide sequence ID" value="NZ_NJGU01000004.1"/>
</dbReference>
<dbReference type="InterPro" id="IPR051321">
    <property type="entry name" value="PHA/PHB_synthase"/>
</dbReference>